<dbReference type="PANTHER" id="PTHR16038">
    <property type="entry name" value="NOP SEVEN ASSOCIATED PROTEIN 1"/>
    <property type="match status" value="1"/>
</dbReference>
<evidence type="ECO:0000313" key="2">
    <source>
        <dbReference type="Proteomes" id="UP001159427"/>
    </source>
</evidence>
<dbReference type="SUPFAM" id="SSF50978">
    <property type="entry name" value="WD40 repeat-like"/>
    <property type="match status" value="1"/>
</dbReference>
<reference evidence="1 2" key="1">
    <citation type="submission" date="2022-05" db="EMBL/GenBank/DDBJ databases">
        <authorList>
            <consortium name="Genoscope - CEA"/>
            <person name="William W."/>
        </authorList>
    </citation>
    <scope>NUCLEOTIDE SEQUENCE [LARGE SCALE GENOMIC DNA]</scope>
</reference>
<dbReference type="SMART" id="SM00320">
    <property type="entry name" value="WD40"/>
    <property type="match status" value="4"/>
</dbReference>
<dbReference type="InterPro" id="IPR036322">
    <property type="entry name" value="WD40_repeat_dom_sf"/>
</dbReference>
<organism evidence="1 2">
    <name type="scientific">Porites evermanni</name>
    <dbReference type="NCBI Taxonomy" id="104178"/>
    <lineage>
        <taxon>Eukaryota</taxon>
        <taxon>Metazoa</taxon>
        <taxon>Cnidaria</taxon>
        <taxon>Anthozoa</taxon>
        <taxon>Hexacorallia</taxon>
        <taxon>Scleractinia</taxon>
        <taxon>Fungiina</taxon>
        <taxon>Poritidae</taxon>
        <taxon>Porites</taxon>
    </lineage>
</organism>
<protein>
    <recommendedName>
        <fullName evidence="3">WD repeat domain 74</fullName>
    </recommendedName>
</protein>
<dbReference type="Proteomes" id="UP001159427">
    <property type="component" value="Unassembled WGS sequence"/>
</dbReference>
<dbReference type="InterPro" id="IPR001680">
    <property type="entry name" value="WD40_rpt"/>
</dbReference>
<name>A0ABN8M428_9CNID</name>
<dbReference type="CDD" id="cd22857">
    <property type="entry name" value="WDR74"/>
    <property type="match status" value="1"/>
</dbReference>
<evidence type="ECO:0000313" key="1">
    <source>
        <dbReference type="EMBL" id="CAH3024248.1"/>
    </source>
</evidence>
<evidence type="ECO:0008006" key="3">
    <source>
        <dbReference type="Google" id="ProtNLM"/>
    </source>
</evidence>
<gene>
    <name evidence="1" type="ORF">PEVE_00022061</name>
</gene>
<sequence length="316" mass="35450">MVSQKKWTEAMQYVPCTGLMRMRISLRKQLTFLNATTVFCKETSPCILECQLFAEATLNQASFEILLGLENGIVKTFDVSKGEFVAEESFPINDKKLKGLFKWENSFVTCVESGLLQIWQDNDNPTDVRVGANVSTVRQNPLCPSQIGTGGQKNDLKLWDLSRPEEAVFKAKNEPNDFLDLQVPVWVTDIGFLPGQGLSSRIAVGTAYHQIRLYDTKTQRRPVLSFDFEEHPVSALAVTDNENIVIVGNTVGTMGRIDLRKGQLQGHYKGFAGGIRCISCLSKQQMVASCGLDKFLRIHHLHSRKLLHKVLLKLCM</sequence>
<keyword evidence="2" id="KW-1185">Reference proteome</keyword>
<comment type="caution">
    <text evidence="1">The sequence shown here is derived from an EMBL/GenBank/DDBJ whole genome shotgun (WGS) entry which is preliminary data.</text>
</comment>
<dbReference type="EMBL" id="CALNXI010000295">
    <property type="protein sequence ID" value="CAH3024248.1"/>
    <property type="molecule type" value="Genomic_DNA"/>
</dbReference>
<proteinExistence type="predicted"/>
<dbReference type="PANTHER" id="PTHR16038:SF4">
    <property type="entry name" value="WD REPEAT-CONTAINING PROTEIN 74"/>
    <property type="match status" value="1"/>
</dbReference>
<dbReference type="InterPro" id="IPR015943">
    <property type="entry name" value="WD40/YVTN_repeat-like_dom_sf"/>
</dbReference>
<dbReference type="Gene3D" id="2.130.10.10">
    <property type="entry name" value="YVTN repeat-like/Quinoprotein amine dehydrogenase"/>
    <property type="match status" value="1"/>
</dbReference>
<accession>A0ABN8M428</accession>
<dbReference type="InterPro" id="IPR037379">
    <property type="entry name" value="WDR74/Nsa1"/>
</dbReference>
<feature type="non-terminal residue" evidence="1">
    <location>
        <position position="316"/>
    </location>
</feature>